<dbReference type="Proteomes" id="UP000315400">
    <property type="component" value="Unassembled WGS sequence"/>
</dbReference>
<evidence type="ECO:0000313" key="2">
    <source>
        <dbReference type="Proteomes" id="UP000315400"/>
    </source>
</evidence>
<organism evidence="1 2">
    <name type="scientific">Spiribacter salinus</name>
    <dbReference type="NCBI Taxonomy" id="1335746"/>
    <lineage>
        <taxon>Bacteria</taxon>
        <taxon>Pseudomonadati</taxon>
        <taxon>Pseudomonadota</taxon>
        <taxon>Gammaproteobacteria</taxon>
        <taxon>Chromatiales</taxon>
        <taxon>Ectothiorhodospiraceae</taxon>
        <taxon>Spiribacter</taxon>
    </lineage>
</organism>
<proteinExistence type="predicted"/>
<dbReference type="AlphaFoldDB" id="A0A540VR08"/>
<sequence>MSRHDRTVWTVGGILHWRDWLVDNCPHDVLGQQARDALQKLPRERVSDYLKCVNNQFDSCGPLDFFKWAFTKVGFVREMDDWERHTFWDEANNEVADYLRAWYGDEDEVMHHVMRQHQ</sequence>
<reference evidence="1 2" key="1">
    <citation type="submission" date="2019-06" db="EMBL/GenBank/DDBJ databases">
        <title>Metagenome assembled Genome of Spiribacter salinus SL48-SHIP from the microbial mat of Salt Lake 48 (Novosibirsk region, Russia).</title>
        <authorList>
            <person name="Shipova A."/>
            <person name="Rozanov A.S."/>
            <person name="Bryanskaya A.V."/>
            <person name="Peltek S.E."/>
        </authorList>
    </citation>
    <scope>NUCLEOTIDE SEQUENCE [LARGE SCALE GENOMIC DNA]</scope>
    <source>
        <strain evidence="1">SL48-SHIP-2</strain>
    </source>
</reference>
<comment type="caution">
    <text evidence="1">The sequence shown here is derived from an EMBL/GenBank/DDBJ whole genome shotgun (WGS) entry which is preliminary data.</text>
</comment>
<evidence type="ECO:0000313" key="1">
    <source>
        <dbReference type="EMBL" id="TQE99192.1"/>
    </source>
</evidence>
<accession>A0A540VR08</accession>
<name>A0A540VR08_9GAMM</name>
<gene>
    <name evidence="1" type="ORF">FKY71_09940</name>
</gene>
<dbReference type="EMBL" id="VIFK01000084">
    <property type="protein sequence ID" value="TQE99192.1"/>
    <property type="molecule type" value="Genomic_DNA"/>
</dbReference>
<protein>
    <submittedName>
        <fullName evidence="1">Uncharacterized protein</fullName>
    </submittedName>
</protein>